<evidence type="ECO:0000256" key="4">
    <source>
        <dbReference type="ARBA" id="ARBA00022764"/>
    </source>
</evidence>
<dbReference type="RefSeq" id="WP_077451302.1">
    <property type="nucleotide sequence ID" value="NZ_FUGE01000153.1"/>
</dbReference>
<dbReference type="CDD" id="cd09916">
    <property type="entry name" value="CpxP_like"/>
    <property type="match status" value="1"/>
</dbReference>
<gene>
    <name evidence="8" type="ORF">A1232T_01572</name>
</gene>
<dbReference type="AlphaFoldDB" id="A0A1R4GVL0"/>
<accession>A0A1R4GVL0</accession>
<comment type="similarity">
    <text evidence="2">Belongs to the CpxP/Spy family.</text>
</comment>
<dbReference type="Proteomes" id="UP000188357">
    <property type="component" value="Unassembled WGS sequence"/>
</dbReference>
<evidence type="ECO:0000313" key="8">
    <source>
        <dbReference type="EMBL" id="SJM72144.1"/>
    </source>
</evidence>
<dbReference type="PIRSF" id="PIRSF034445">
    <property type="entry name" value="CpxP_Spy"/>
    <property type="match status" value="1"/>
</dbReference>
<evidence type="ECO:0000256" key="6">
    <source>
        <dbReference type="SAM" id="MobiDB-lite"/>
    </source>
</evidence>
<protein>
    <submittedName>
        <fullName evidence="8">Periplasmic repressor CpxP</fullName>
    </submittedName>
</protein>
<feature type="region of interest" description="Disordered" evidence="6">
    <location>
        <begin position="39"/>
        <end position="61"/>
    </location>
</feature>
<evidence type="ECO:0000256" key="5">
    <source>
        <dbReference type="SAM" id="Coils"/>
    </source>
</evidence>
<dbReference type="STRING" id="1945521.A1232T_01572"/>
<dbReference type="OrthoDB" id="6658856at2"/>
<dbReference type="Gene3D" id="1.20.120.1490">
    <property type="match status" value="1"/>
</dbReference>
<evidence type="ECO:0000256" key="1">
    <source>
        <dbReference type="ARBA" id="ARBA00004418"/>
    </source>
</evidence>
<evidence type="ECO:0000256" key="3">
    <source>
        <dbReference type="ARBA" id="ARBA00022729"/>
    </source>
</evidence>
<name>A0A1R4GVL0_9GAMM</name>
<keyword evidence="9" id="KW-1185">Reference proteome</keyword>
<evidence type="ECO:0000256" key="7">
    <source>
        <dbReference type="SAM" id="SignalP"/>
    </source>
</evidence>
<keyword evidence="4" id="KW-0574">Periplasm</keyword>
<evidence type="ECO:0000256" key="2">
    <source>
        <dbReference type="ARBA" id="ARBA00008441"/>
    </source>
</evidence>
<dbReference type="GO" id="GO:0030288">
    <property type="term" value="C:outer membrane-bounded periplasmic space"/>
    <property type="evidence" value="ECO:0007669"/>
    <property type="project" value="TreeGrafter"/>
</dbReference>
<dbReference type="GO" id="GO:0051082">
    <property type="term" value="F:unfolded protein binding"/>
    <property type="evidence" value="ECO:0007669"/>
    <property type="project" value="TreeGrafter"/>
</dbReference>
<feature type="chain" id="PRO_5012458612" evidence="7">
    <location>
        <begin position="27"/>
        <end position="180"/>
    </location>
</feature>
<reference evidence="8 9" key="1">
    <citation type="submission" date="2017-02" db="EMBL/GenBank/DDBJ databases">
        <authorList>
            <person name="Peterson S.W."/>
        </authorList>
    </citation>
    <scope>NUCLEOTIDE SEQUENCE [LARGE SCALE GENOMIC DNA]</scope>
    <source>
        <strain evidence="8">Psychrobacter_piechaudii</strain>
    </source>
</reference>
<organism evidence="8 9">
    <name type="scientific">Psychrobacter piechaudii</name>
    <dbReference type="NCBI Taxonomy" id="1945521"/>
    <lineage>
        <taxon>Bacteria</taxon>
        <taxon>Pseudomonadati</taxon>
        <taxon>Pseudomonadota</taxon>
        <taxon>Gammaproteobacteria</taxon>
        <taxon>Moraxellales</taxon>
        <taxon>Moraxellaceae</taxon>
        <taxon>Psychrobacter</taxon>
    </lineage>
</organism>
<comment type="subcellular location">
    <subcellularLocation>
        <location evidence="1">Periplasm</location>
    </subcellularLocation>
</comment>
<dbReference type="EMBL" id="FUGE01000153">
    <property type="protein sequence ID" value="SJM72144.1"/>
    <property type="molecule type" value="Genomic_DNA"/>
</dbReference>
<dbReference type="InterPro" id="IPR012899">
    <property type="entry name" value="LTXXQ"/>
</dbReference>
<feature type="coiled-coil region" evidence="5">
    <location>
        <begin position="69"/>
        <end position="101"/>
    </location>
</feature>
<dbReference type="PROSITE" id="PS51257">
    <property type="entry name" value="PROKAR_LIPOPROTEIN"/>
    <property type="match status" value="1"/>
</dbReference>
<dbReference type="InterPro" id="IPR052211">
    <property type="entry name" value="Cpx_auxiliary_protein"/>
</dbReference>
<feature type="region of interest" description="Disordered" evidence="6">
    <location>
        <begin position="151"/>
        <end position="180"/>
    </location>
</feature>
<proteinExistence type="inferred from homology"/>
<dbReference type="Pfam" id="PF07813">
    <property type="entry name" value="LTXXQ"/>
    <property type="match status" value="1"/>
</dbReference>
<feature type="signal peptide" evidence="7">
    <location>
        <begin position="1"/>
        <end position="26"/>
    </location>
</feature>
<evidence type="ECO:0000313" key="9">
    <source>
        <dbReference type="Proteomes" id="UP000188357"/>
    </source>
</evidence>
<dbReference type="PANTHER" id="PTHR38102:SF1">
    <property type="entry name" value="PERIPLASMIC CHAPERONE SPY"/>
    <property type="match status" value="1"/>
</dbReference>
<keyword evidence="5" id="KW-0175">Coiled coil</keyword>
<dbReference type="PANTHER" id="PTHR38102">
    <property type="entry name" value="PERIPLASMIC CHAPERONE SPY"/>
    <property type="match status" value="1"/>
</dbReference>
<sequence>MKKLVLSSVLAVSGSLAMVGCTQASAVSEFQTTPTTKMQHAKQGQHHKGGQHMGKRGGGYEKLNLTDEQKAQMKALREAQKQKHQANRQQHKAQMQQMHAQTQALINSPTLNTASLNNLAEQQAAFSKQRFIERVQTQHAMAQILTDEQKAQLEKMREERKAKFKSKMAKRADNAKASAQ</sequence>
<feature type="compositionally biased region" description="Basic residues" evidence="6">
    <location>
        <begin position="39"/>
        <end position="55"/>
    </location>
</feature>
<keyword evidence="3 7" id="KW-0732">Signal</keyword>
<feature type="compositionally biased region" description="Basic and acidic residues" evidence="6">
    <location>
        <begin position="151"/>
        <end position="161"/>
    </location>
</feature>